<accession>A0A4Q9PIS4</accession>
<proteinExistence type="predicted"/>
<organism evidence="1 2">
    <name type="scientific">Dichomitus squalens</name>
    <dbReference type="NCBI Taxonomy" id="114155"/>
    <lineage>
        <taxon>Eukaryota</taxon>
        <taxon>Fungi</taxon>
        <taxon>Dikarya</taxon>
        <taxon>Basidiomycota</taxon>
        <taxon>Agaricomycotina</taxon>
        <taxon>Agaricomycetes</taxon>
        <taxon>Polyporales</taxon>
        <taxon>Polyporaceae</taxon>
        <taxon>Dichomitus</taxon>
    </lineage>
</organism>
<evidence type="ECO:0000313" key="2">
    <source>
        <dbReference type="Proteomes" id="UP000292082"/>
    </source>
</evidence>
<reference evidence="1 2" key="1">
    <citation type="submission" date="2019-01" db="EMBL/GenBank/DDBJ databases">
        <title>Draft genome sequences of three monokaryotic isolates of the white-rot basidiomycete fungus Dichomitus squalens.</title>
        <authorList>
            <consortium name="DOE Joint Genome Institute"/>
            <person name="Lopez S.C."/>
            <person name="Andreopoulos B."/>
            <person name="Pangilinan J."/>
            <person name="Lipzen A."/>
            <person name="Riley R."/>
            <person name="Ahrendt S."/>
            <person name="Ng V."/>
            <person name="Barry K."/>
            <person name="Daum C."/>
            <person name="Grigoriev I.V."/>
            <person name="Hilden K.S."/>
            <person name="Makela M.R."/>
            <person name="de Vries R.P."/>
        </authorList>
    </citation>
    <scope>NUCLEOTIDE SEQUENCE [LARGE SCALE GENOMIC DNA]</scope>
    <source>
        <strain evidence="1 2">CBS 464.89</strain>
    </source>
</reference>
<name>A0A4Q9PIS4_9APHY</name>
<gene>
    <name evidence="1" type="ORF">BD310DRAFT_937048</name>
</gene>
<protein>
    <submittedName>
        <fullName evidence="1">Uncharacterized protein</fullName>
    </submittedName>
</protein>
<dbReference type="Proteomes" id="UP000292082">
    <property type="component" value="Unassembled WGS sequence"/>
</dbReference>
<dbReference type="EMBL" id="ML145201">
    <property type="protein sequence ID" value="TBU53967.1"/>
    <property type="molecule type" value="Genomic_DNA"/>
</dbReference>
<evidence type="ECO:0000313" key="1">
    <source>
        <dbReference type="EMBL" id="TBU53967.1"/>
    </source>
</evidence>
<dbReference type="AlphaFoldDB" id="A0A4Q9PIS4"/>
<keyword evidence="2" id="KW-1185">Reference proteome</keyword>
<sequence>MSDVSVDLPHAFLFEYSRTGMPSLFNGLAHLRLLTRIEISPRTCGSSFVGLFLHSCATAPESARPGNITLVWKLLKKFEGKRAQMGFAFGRCKRVPYIVHTIDLIYTVE</sequence>